<dbReference type="AlphaFoldDB" id="A0AA95H1M3"/>
<evidence type="ECO:0000256" key="2">
    <source>
        <dbReference type="ARBA" id="ARBA00022598"/>
    </source>
</evidence>
<feature type="binding site" evidence="10">
    <location>
        <begin position="397"/>
        <end position="400"/>
    </location>
    <ligand>
        <name>GMP</name>
        <dbReference type="ChEBI" id="CHEBI:58115"/>
    </ligand>
</feature>
<gene>
    <name evidence="12" type="ORF">QJT80_08380</name>
</gene>
<feature type="binding site" evidence="10">
    <location>
        <begin position="345"/>
        <end position="346"/>
    </location>
    <ligand>
        <name>GMP</name>
        <dbReference type="ChEBI" id="CHEBI:58115"/>
    </ligand>
</feature>
<evidence type="ECO:0000256" key="9">
    <source>
        <dbReference type="PIRSR" id="PIRSR601233-1"/>
    </source>
</evidence>
<keyword evidence="5" id="KW-0692">RNA repair</keyword>
<dbReference type="GO" id="GO:0005525">
    <property type="term" value="F:GTP binding"/>
    <property type="evidence" value="ECO:0007669"/>
    <property type="project" value="UniProtKB-KW"/>
</dbReference>
<dbReference type="GO" id="GO:0003909">
    <property type="term" value="F:DNA ligase activity"/>
    <property type="evidence" value="ECO:0007669"/>
    <property type="project" value="TreeGrafter"/>
</dbReference>
<dbReference type="InterPro" id="IPR052915">
    <property type="entry name" value="RtcB-like"/>
</dbReference>
<evidence type="ECO:0000313" key="12">
    <source>
        <dbReference type="EMBL" id="WGZ89526.1"/>
    </source>
</evidence>
<feature type="binding site" evidence="10">
    <location>
        <begin position="226"/>
        <end position="230"/>
    </location>
    <ligand>
        <name>GMP</name>
        <dbReference type="ChEBI" id="CHEBI:58115"/>
    </ligand>
</feature>
<dbReference type="GO" id="GO:0006396">
    <property type="term" value="P:RNA processing"/>
    <property type="evidence" value="ECO:0007669"/>
    <property type="project" value="InterPro"/>
</dbReference>
<dbReference type="GO" id="GO:0006281">
    <property type="term" value="P:DNA repair"/>
    <property type="evidence" value="ECO:0007669"/>
    <property type="project" value="TreeGrafter"/>
</dbReference>
<evidence type="ECO:0000256" key="7">
    <source>
        <dbReference type="ARBA" id="ARBA00023211"/>
    </source>
</evidence>
<comment type="cofactor">
    <cofactor evidence="11">
        <name>Mn(2+)</name>
        <dbReference type="ChEBI" id="CHEBI:29035"/>
    </cofactor>
    <text evidence="11">Binds 2 manganese ions per subunit.</text>
</comment>
<reference evidence="12" key="2">
    <citation type="submission" date="2023-04" db="EMBL/GenBank/DDBJ databases">
        <authorList>
            <person name="Beletskiy A.V."/>
            <person name="Mardanov A.V."/>
            <person name="Ravin N.V."/>
        </authorList>
    </citation>
    <scope>NUCLEOTIDE SEQUENCE</scope>
    <source>
        <strain evidence="12">GKL-01</strain>
    </source>
</reference>
<dbReference type="KEGG" id="tdu:QJT80_08380"/>
<feature type="binding site" evidence="11">
    <location>
        <position position="345"/>
    </location>
    <ligand>
        <name>Mn(2+)</name>
        <dbReference type="ChEBI" id="CHEBI:29035"/>
        <label>2</label>
    </ligand>
</feature>
<comment type="catalytic activity">
    <reaction evidence="8">
        <text>a 3'-end 3'-phospho-ribonucleotide-RNA + a 5'-end dephospho-ribonucleoside-RNA + GTP = a ribonucleotidyl-ribonucleotide-RNA + GMP + diphosphate</text>
        <dbReference type="Rhea" id="RHEA:68076"/>
        <dbReference type="Rhea" id="RHEA-COMP:10463"/>
        <dbReference type="Rhea" id="RHEA-COMP:13936"/>
        <dbReference type="Rhea" id="RHEA-COMP:17355"/>
        <dbReference type="ChEBI" id="CHEBI:33019"/>
        <dbReference type="ChEBI" id="CHEBI:37565"/>
        <dbReference type="ChEBI" id="CHEBI:58115"/>
        <dbReference type="ChEBI" id="CHEBI:83062"/>
        <dbReference type="ChEBI" id="CHEBI:138284"/>
        <dbReference type="ChEBI" id="CHEBI:173118"/>
        <dbReference type="EC" id="6.5.1.8"/>
    </reaction>
</comment>
<accession>A0AA95H1M3</accession>
<dbReference type="SUPFAM" id="SSF103365">
    <property type="entry name" value="Hypothetical protein PH1602"/>
    <property type="match status" value="1"/>
</dbReference>
<evidence type="ECO:0000256" key="11">
    <source>
        <dbReference type="PIRSR" id="PIRSR601233-3"/>
    </source>
</evidence>
<evidence type="ECO:0000256" key="3">
    <source>
        <dbReference type="ARBA" id="ARBA00022723"/>
    </source>
</evidence>
<feature type="binding site" evidence="10">
    <location>
        <begin position="373"/>
        <end position="376"/>
    </location>
    <ligand>
        <name>GMP</name>
        <dbReference type="ChEBI" id="CHEBI:58115"/>
    </ligand>
</feature>
<organism evidence="12">
    <name type="scientific">Candidatus Thiocaldithrix dubininis</name>
    <dbReference type="NCBI Taxonomy" id="3080823"/>
    <lineage>
        <taxon>Bacteria</taxon>
        <taxon>Pseudomonadati</taxon>
        <taxon>Pseudomonadota</taxon>
        <taxon>Gammaproteobacteria</taxon>
        <taxon>Thiotrichales</taxon>
        <taxon>Thiotrichaceae</taxon>
        <taxon>Candidatus Thiocaldithrix</taxon>
    </lineage>
</organism>
<protein>
    <recommendedName>
        <fullName evidence="1">3'-phosphate/5'-hydroxy nucleic acid ligase</fullName>
        <ecNumber evidence="1">6.5.1.8</ecNumber>
    </recommendedName>
</protein>
<dbReference type="GO" id="GO:0030145">
    <property type="term" value="F:manganese ion binding"/>
    <property type="evidence" value="ECO:0007669"/>
    <property type="project" value="TreeGrafter"/>
</dbReference>
<dbReference type="PANTHER" id="PTHR43749">
    <property type="entry name" value="RNA-SPLICING LIGASE RTCB"/>
    <property type="match status" value="1"/>
</dbReference>
<dbReference type="Proteomes" id="UP001300672">
    <property type="component" value="Chromosome"/>
</dbReference>
<keyword evidence="7 11" id="KW-0464">Manganese</keyword>
<keyword evidence="4 10" id="KW-0547">Nucleotide-binding</keyword>
<feature type="binding site" evidence="10">
    <location>
        <position position="380"/>
    </location>
    <ligand>
        <name>GMP</name>
        <dbReference type="ChEBI" id="CHEBI:58115"/>
    </ligand>
</feature>
<keyword evidence="6 10" id="KW-0342">GTP-binding</keyword>
<dbReference type="Gene3D" id="3.90.1860.10">
    <property type="entry name" value="tRNA-splicing ligase RtcB"/>
    <property type="match status" value="1"/>
</dbReference>
<dbReference type="Pfam" id="PF01139">
    <property type="entry name" value="RtcB"/>
    <property type="match status" value="1"/>
</dbReference>
<dbReference type="InterPro" id="IPR036025">
    <property type="entry name" value="RtcB-like_sf"/>
</dbReference>
<dbReference type="InterPro" id="IPR001233">
    <property type="entry name" value="RtcB"/>
</dbReference>
<dbReference type="PANTHER" id="PTHR43749:SF2">
    <property type="entry name" value="RNA-SPLICING LIGASE RTCB"/>
    <property type="match status" value="1"/>
</dbReference>
<feature type="active site" description="GMP-histidine intermediate" evidence="9">
    <location>
        <position position="397"/>
    </location>
</feature>
<name>A0AA95H1M3_9GAMM</name>
<keyword evidence="2 12" id="KW-0436">Ligase</keyword>
<evidence type="ECO:0000256" key="6">
    <source>
        <dbReference type="ARBA" id="ARBA00023134"/>
    </source>
</evidence>
<proteinExistence type="predicted"/>
<feature type="binding site" evidence="11">
    <location>
        <position position="258"/>
    </location>
    <ligand>
        <name>Mn(2+)</name>
        <dbReference type="ChEBI" id="CHEBI:29035"/>
        <label>2</label>
    </ligand>
</feature>
<keyword evidence="3 11" id="KW-0479">Metal-binding</keyword>
<evidence type="ECO:0000256" key="10">
    <source>
        <dbReference type="PIRSR" id="PIRSR601233-2"/>
    </source>
</evidence>
<dbReference type="EC" id="6.5.1.8" evidence="1"/>
<evidence type="ECO:0000256" key="8">
    <source>
        <dbReference type="ARBA" id="ARBA00047746"/>
    </source>
</evidence>
<dbReference type="GO" id="GO:0170057">
    <property type="term" value="F:RNA ligase (GTP) activity"/>
    <property type="evidence" value="ECO:0007669"/>
    <property type="project" value="UniProtKB-EC"/>
</dbReference>
<evidence type="ECO:0000256" key="5">
    <source>
        <dbReference type="ARBA" id="ARBA00022800"/>
    </source>
</evidence>
<evidence type="ECO:0000256" key="1">
    <source>
        <dbReference type="ARBA" id="ARBA00012726"/>
    </source>
</evidence>
<feature type="binding site" evidence="11">
    <location>
        <position position="227"/>
    </location>
    <ligand>
        <name>Mn(2+)</name>
        <dbReference type="ChEBI" id="CHEBI:29035"/>
        <label>1</label>
    </ligand>
</feature>
<evidence type="ECO:0000256" key="4">
    <source>
        <dbReference type="ARBA" id="ARBA00022741"/>
    </source>
</evidence>
<reference evidence="12" key="1">
    <citation type="journal article" date="2023" name="Int. J. Mol. Sci.">
        <title>Metagenomics Revealed a New Genus 'Candidatus Thiocaldithrix dubininis' gen. nov., sp. nov. and a New Species 'Candidatus Thiothrix putei' sp. nov. in the Family Thiotrichaceae, Some Members of Which Have Traits of Both Na+- and H+-Motive Energetics.</title>
        <authorList>
            <person name="Ravin N.V."/>
            <person name="Muntyan M.S."/>
            <person name="Smolyakov D.D."/>
            <person name="Rudenko T.S."/>
            <person name="Beletsky A.V."/>
            <person name="Mardanov A.V."/>
            <person name="Grabovich M.Y."/>
        </authorList>
    </citation>
    <scope>NUCLEOTIDE SEQUENCE</scope>
    <source>
        <strain evidence="12">GKL-01</strain>
    </source>
</reference>
<dbReference type="EMBL" id="CP124755">
    <property type="protein sequence ID" value="WGZ89526.1"/>
    <property type="molecule type" value="Genomic_DNA"/>
</dbReference>
<sequence>MSTPSLSRLQKAFLKNGIQLARSGDVVQVRNEAAQASILLPASLPLEEKAVSQLLNFASVHSPDSHHSVCKACATPDFHPGSIAPVGTIVATPHDFVIPAAIGTDINCGMRLLTLGLSAQQAEAQRERITQALTHVLLQNGRNIPVHSKAFEALLTQNPHAFFAENRFDAGLWHSVNQSRLLHELDQCIGLHQLKNAQAKHLPDAYLAKSNTIYRDPCLGTVGSGNHFVELQQVIEILDSKAAYHAGIKQGDLVAMIHSGSRDLGFYVGRQWMDKAKAAWGIGLKQPTHELYGLTGALADEYLQAISAAARYAWLNRVVLAEMLREQFNLLGLLGNSQLVVDVPHNVVLQENGLNIHRKGATSAHAEQLALIPGSMGDYSYLVKGLGNADWLHSCSHGAGRSVRRQAMRASKTLTTSTEWHCVMLKEERRIEEAPSAYKPIGAVIESQEQAGLIQVVAKFKPWLTFKA</sequence>
<dbReference type="GO" id="GO:0042245">
    <property type="term" value="P:RNA repair"/>
    <property type="evidence" value="ECO:0007669"/>
    <property type="project" value="UniProtKB-KW"/>
</dbReference>
<feature type="binding site" evidence="11">
    <location>
        <position position="105"/>
    </location>
    <ligand>
        <name>Mn(2+)</name>
        <dbReference type="ChEBI" id="CHEBI:29035"/>
        <label>1</label>
    </ligand>
</feature>